<dbReference type="Gene3D" id="1.20.1590.10">
    <property type="entry name" value="YP_001051499.1 domain like"/>
    <property type="match status" value="1"/>
</dbReference>
<protein>
    <submittedName>
        <fullName evidence="1">DUF416 family protein</fullName>
    </submittedName>
</protein>
<reference evidence="1 2" key="1">
    <citation type="submission" date="2021-04" db="EMBL/GenBank/DDBJ databases">
        <title>Genomics, taxonomy and metabolism of representatives of sulfur bacteria of the genus Thiothrix: Thiothrix fructosivorans QT, Thiothrix unzii A1T and three new species, Thiothrix subterranea sp. nov., Thiothrix litoralis sp. nov. and 'Candidatus Thiothrix anitrata' sp. nov.</title>
        <authorList>
            <person name="Ravin N.V."/>
            <person name="Smolyakov D."/>
            <person name="Rudenko T.S."/>
            <person name="Mardanov A.V."/>
            <person name="Beletsky A.V."/>
            <person name="Markov N.D."/>
            <person name="Fomenkov A.I."/>
            <person name="Roberts R.J."/>
            <person name="Karnachuk O.V."/>
            <person name="Novikov A."/>
            <person name="Grabovich M.Y."/>
        </authorList>
    </citation>
    <scope>NUCLEOTIDE SEQUENCE [LARGE SCALE GENOMIC DNA]</scope>
    <source>
        <strain evidence="1 2">A52</strain>
    </source>
</reference>
<organism evidence="1 2">
    <name type="scientific">Candidatus Thiothrix anitrata</name>
    <dbReference type="NCBI Taxonomy" id="2823902"/>
    <lineage>
        <taxon>Bacteria</taxon>
        <taxon>Pseudomonadati</taxon>
        <taxon>Pseudomonadota</taxon>
        <taxon>Gammaproteobacteria</taxon>
        <taxon>Thiotrichales</taxon>
        <taxon>Thiotrichaceae</taxon>
        <taxon>Thiothrix</taxon>
    </lineage>
</organism>
<dbReference type="EMBL" id="CP072800">
    <property type="protein sequence ID" value="QTR48810.1"/>
    <property type="molecule type" value="Genomic_DNA"/>
</dbReference>
<name>A0ABX7X6P0_9GAMM</name>
<keyword evidence="2" id="KW-1185">Reference proteome</keyword>
<proteinExistence type="predicted"/>
<dbReference type="Pfam" id="PF04222">
    <property type="entry name" value="DUF416"/>
    <property type="match status" value="1"/>
</dbReference>
<dbReference type="RefSeq" id="WP_210225691.1">
    <property type="nucleotide sequence ID" value="NZ_CP072800.1"/>
</dbReference>
<dbReference type="InterPro" id="IPR023381">
    <property type="entry name" value="YP001051499.1-like_dom_sf"/>
</dbReference>
<accession>A0ABX7X6P0</accession>
<dbReference type="Proteomes" id="UP000672027">
    <property type="component" value="Chromosome"/>
</dbReference>
<dbReference type="InterPro" id="IPR007338">
    <property type="entry name" value="DUF416"/>
</dbReference>
<gene>
    <name evidence="1" type="ORF">J8380_10985</name>
</gene>
<evidence type="ECO:0000313" key="2">
    <source>
        <dbReference type="Proteomes" id="UP000672027"/>
    </source>
</evidence>
<sequence length="204" mass="23193">MTLPSFDEEHLMKVLGSLTWQQQLMFGAVCCERLLPNYLAFQMVFPERANIEPVRCALDSVWAVLQGENIPLTTIQQLNDECEAVAPDSDEFPSNYTTTLAQDACFSVCCLLDFIRTADVERMTQVARYAIDSVDLYVGFIENIHRTTPETEQKILSHPLMQRELRQQKTDIEVVQQAVLLDGASINQLRHSWNNDGKSNLDLP</sequence>
<evidence type="ECO:0000313" key="1">
    <source>
        <dbReference type="EMBL" id="QTR48810.1"/>
    </source>
</evidence>